<comment type="caution">
    <text evidence="9">The sequence shown here is derived from an EMBL/GenBank/DDBJ whole genome shotgun (WGS) entry which is preliminary data.</text>
</comment>
<evidence type="ECO:0000256" key="2">
    <source>
        <dbReference type="ARBA" id="ARBA00022448"/>
    </source>
</evidence>
<evidence type="ECO:0000256" key="5">
    <source>
        <dbReference type="ARBA" id="ARBA00022989"/>
    </source>
</evidence>
<evidence type="ECO:0000256" key="1">
    <source>
        <dbReference type="ARBA" id="ARBA00004651"/>
    </source>
</evidence>
<sequence length="269" mass="30595">MNATRKGLLYLLLTGLAMLFILPFAYSLYYSLLPLQFIDRIVSVRHFTLENYRLLFESYPVLRWFGNTVVNTFCIVIGNIIIDCMAGYALSRLQFPGRNAIFVAVLATMMIPYQFIITPVYIQLADLGWIDTMYGITVPFLFNSLYIFMARQFFLTIPKELEEAARVDGLSREGIFFRIMLPLTKPLITSIAIFSFSGTWNSYLIPATFLASRENYTLVVGLKTVKDLMFERMNLTLAGVVLLSLPILIVFLLLQRHFVEGIAASGIKG</sequence>
<name>A0ABV9F4D5_9BACL</name>
<dbReference type="PANTHER" id="PTHR43744:SF12">
    <property type="entry name" value="ABC TRANSPORTER PERMEASE PROTEIN MG189-RELATED"/>
    <property type="match status" value="1"/>
</dbReference>
<organism evidence="9 10">
    <name type="scientific">Cohnella hongkongensis</name>
    <dbReference type="NCBI Taxonomy" id="178337"/>
    <lineage>
        <taxon>Bacteria</taxon>
        <taxon>Bacillati</taxon>
        <taxon>Bacillota</taxon>
        <taxon>Bacilli</taxon>
        <taxon>Bacillales</taxon>
        <taxon>Paenibacillaceae</taxon>
        <taxon>Cohnella</taxon>
    </lineage>
</organism>
<keyword evidence="5 7" id="KW-1133">Transmembrane helix</keyword>
<dbReference type="SUPFAM" id="SSF161098">
    <property type="entry name" value="MetI-like"/>
    <property type="match status" value="1"/>
</dbReference>
<dbReference type="InterPro" id="IPR035906">
    <property type="entry name" value="MetI-like_sf"/>
</dbReference>
<protein>
    <submittedName>
        <fullName evidence="9">Carbohydrate ABC transporter permease</fullName>
    </submittedName>
</protein>
<dbReference type="RefSeq" id="WP_378091273.1">
    <property type="nucleotide sequence ID" value="NZ_JBHSEP010000001.1"/>
</dbReference>
<comment type="subcellular location">
    <subcellularLocation>
        <location evidence="1 7">Cell membrane</location>
        <topology evidence="1 7">Multi-pass membrane protein</topology>
    </subcellularLocation>
</comment>
<feature type="transmembrane region" description="Helical" evidence="7">
    <location>
        <begin position="64"/>
        <end position="88"/>
    </location>
</feature>
<dbReference type="PROSITE" id="PS50928">
    <property type="entry name" value="ABC_TM1"/>
    <property type="match status" value="1"/>
</dbReference>
<feature type="transmembrane region" description="Helical" evidence="7">
    <location>
        <begin position="235"/>
        <end position="254"/>
    </location>
</feature>
<keyword evidence="10" id="KW-1185">Reference proteome</keyword>
<dbReference type="PANTHER" id="PTHR43744">
    <property type="entry name" value="ABC TRANSPORTER PERMEASE PROTEIN MG189-RELATED-RELATED"/>
    <property type="match status" value="1"/>
</dbReference>
<keyword evidence="4 7" id="KW-0812">Transmembrane</keyword>
<evidence type="ECO:0000256" key="7">
    <source>
        <dbReference type="RuleBase" id="RU363032"/>
    </source>
</evidence>
<evidence type="ECO:0000256" key="4">
    <source>
        <dbReference type="ARBA" id="ARBA00022692"/>
    </source>
</evidence>
<evidence type="ECO:0000259" key="8">
    <source>
        <dbReference type="PROSITE" id="PS50928"/>
    </source>
</evidence>
<proteinExistence type="inferred from homology"/>
<feature type="domain" description="ABC transmembrane type-1" evidence="8">
    <location>
        <begin position="65"/>
        <end position="254"/>
    </location>
</feature>
<dbReference type="EMBL" id="JBHSEP010000001">
    <property type="protein sequence ID" value="MFC4596786.1"/>
    <property type="molecule type" value="Genomic_DNA"/>
</dbReference>
<keyword evidence="2 7" id="KW-0813">Transport</keyword>
<dbReference type="Gene3D" id="1.10.3720.10">
    <property type="entry name" value="MetI-like"/>
    <property type="match status" value="1"/>
</dbReference>
<feature type="transmembrane region" description="Helical" evidence="7">
    <location>
        <begin position="175"/>
        <end position="196"/>
    </location>
</feature>
<evidence type="ECO:0000256" key="3">
    <source>
        <dbReference type="ARBA" id="ARBA00022475"/>
    </source>
</evidence>
<dbReference type="Pfam" id="PF00528">
    <property type="entry name" value="BPD_transp_1"/>
    <property type="match status" value="1"/>
</dbReference>
<gene>
    <name evidence="9" type="ORF">ACFO3S_00925</name>
</gene>
<feature type="transmembrane region" description="Helical" evidence="7">
    <location>
        <begin position="7"/>
        <end position="29"/>
    </location>
</feature>
<keyword evidence="3" id="KW-1003">Cell membrane</keyword>
<feature type="transmembrane region" description="Helical" evidence="7">
    <location>
        <begin position="134"/>
        <end position="154"/>
    </location>
</feature>
<evidence type="ECO:0000313" key="9">
    <source>
        <dbReference type="EMBL" id="MFC4596786.1"/>
    </source>
</evidence>
<dbReference type="CDD" id="cd06261">
    <property type="entry name" value="TM_PBP2"/>
    <property type="match status" value="1"/>
</dbReference>
<evidence type="ECO:0000313" key="10">
    <source>
        <dbReference type="Proteomes" id="UP001596028"/>
    </source>
</evidence>
<accession>A0ABV9F4D5</accession>
<dbReference type="Proteomes" id="UP001596028">
    <property type="component" value="Unassembled WGS sequence"/>
</dbReference>
<keyword evidence="6 7" id="KW-0472">Membrane</keyword>
<comment type="similarity">
    <text evidence="7">Belongs to the binding-protein-dependent transport system permease family.</text>
</comment>
<dbReference type="InterPro" id="IPR000515">
    <property type="entry name" value="MetI-like"/>
</dbReference>
<reference evidence="10" key="1">
    <citation type="journal article" date="2019" name="Int. J. Syst. Evol. Microbiol.">
        <title>The Global Catalogue of Microorganisms (GCM) 10K type strain sequencing project: providing services to taxonomists for standard genome sequencing and annotation.</title>
        <authorList>
            <consortium name="The Broad Institute Genomics Platform"/>
            <consortium name="The Broad Institute Genome Sequencing Center for Infectious Disease"/>
            <person name="Wu L."/>
            <person name="Ma J."/>
        </authorList>
    </citation>
    <scope>NUCLEOTIDE SEQUENCE [LARGE SCALE GENOMIC DNA]</scope>
    <source>
        <strain evidence="10">CCUG 49571</strain>
    </source>
</reference>
<feature type="transmembrane region" description="Helical" evidence="7">
    <location>
        <begin position="100"/>
        <end position="122"/>
    </location>
</feature>
<evidence type="ECO:0000256" key="6">
    <source>
        <dbReference type="ARBA" id="ARBA00023136"/>
    </source>
</evidence>